<feature type="domain" description="SSD" evidence="7">
    <location>
        <begin position="246"/>
        <end position="371"/>
    </location>
</feature>
<dbReference type="Proteomes" id="UP000031631">
    <property type="component" value="Chromosome"/>
</dbReference>
<keyword evidence="3 6" id="KW-0812">Transmembrane</keyword>
<name>A0A7U6GJ23_9GAMM</name>
<feature type="transmembrane region" description="Helical" evidence="6">
    <location>
        <begin position="696"/>
        <end position="720"/>
    </location>
</feature>
<evidence type="ECO:0000256" key="4">
    <source>
        <dbReference type="ARBA" id="ARBA00022989"/>
    </source>
</evidence>
<keyword evidence="2" id="KW-1003">Cell membrane</keyword>
<proteinExistence type="predicted"/>
<dbReference type="Gene3D" id="1.20.1640.10">
    <property type="entry name" value="Multidrug efflux transporter AcrB transmembrane domain"/>
    <property type="match status" value="2"/>
</dbReference>
<sequence>MSNRFIRWILRHPWLVILASLLLIALAASGARYLGFSNDYRMFFSEENPQLQAFESMQNTYTKTDNVLFVISPKDGDVFTPKTLETVEWLTKEAWQIPYSLRVDSISNYQHTEAEEDDLLVADLVENARQLSPGQLEKIRDVALNEPLLRNRLISPDGAHTGINVTVQLPEKKPNEVPEVADFAYKLAQRAIQQNPDVEVRVTGLVAMNATFPKMAQQDMQTLYPLMLLIILVTMAFMLHSISGVLVSMLVLLMSVVSTLGLTGWLGIQMSPPTTTAPVMVMTLAVADCIHIISLFLQGLRKGERREEAMLESLRLNLGPVFLTSITTAIGFLSLNFSDAPPFRDLGNMAAMGVMVAWMLSMTFLPAAMMILPVRPGKRHTRGQGSMEKLGEFVIRQRKPLFWGMTALILLLISQVPRNHLNDEFIKYFSENVPFRVDTDFAVDHLTGIYLLEFSLPAAGEGKISDPEYLRHVDAFANWLRTQPEVLHVNTYTDIMKRLNKNLHGDDPAWYKLPDNPELAAQYLLLYEFSLPFGLDLNNQINVKKSATKLTASLKSISSETLLALERRAEAWLAANTPDYMHVQAASPSLMFADIGHRNIRAMLKGTTAALIVISLILMVALRSFRIGLLSLIPNLVPIGMAFGLWGIFVGQVGLALSVVSGMTMGIVVDDTVHFLSKYLRARREQGLGSEDAVRYAFHTVGTPLLVTTVVLMLGFGVLALSDFELNAGMGLLTAITIGLALLADFLYLPPLLMQFGESRK</sequence>
<dbReference type="SUPFAM" id="SSF82866">
    <property type="entry name" value="Multidrug efflux transporter AcrB transmembrane domain"/>
    <property type="match status" value="2"/>
</dbReference>
<organism evidence="8 9">
    <name type="scientific">Thiolapillus brandeum</name>
    <dbReference type="NCBI Taxonomy" id="1076588"/>
    <lineage>
        <taxon>Bacteria</taxon>
        <taxon>Pseudomonadati</taxon>
        <taxon>Pseudomonadota</taxon>
        <taxon>Gammaproteobacteria</taxon>
        <taxon>Chromatiales</taxon>
        <taxon>Sedimenticolaceae</taxon>
        <taxon>Thiolapillus</taxon>
    </lineage>
</organism>
<evidence type="ECO:0000256" key="1">
    <source>
        <dbReference type="ARBA" id="ARBA00004651"/>
    </source>
</evidence>
<dbReference type="Pfam" id="PF03176">
    <property type="entry name" value="MMPL"/>
    <property type="match status" value="2"/>
</dbReference>
<feature type="transmembrane region" description="Helical" evidence="6">
    <location>
        <begin position="279"/>
        <end position="297"/>
    </location>
</feature>
<dbReference type="EMBL" id="AP012273">
    <property type="protein sequence ID" value="BAO44503.1"/>
    <property type="molecule type" value="Genomic_DNA"/>
</dbReference>
<dbReference type="PANTHER" id="PTHR33406">
    <property type="entry name" value="MEMBRANE PROTEIN MJ1562-RELATED"/>
    <property type="match status" value="1"/>
</dbReference>
<feature type="transmembrane region" description="Helical" evidence="6">
    <location>
        <begin position="732"/>
        <end position="753"/>
    </location>
</feature>
<evidence type="ECO:0000313" key="8">
    <source>
        <dbReference type="EMBL" id="BAO44503.1"/>
    </source>
</evidence>
<dbReference type="PANTHER" id="PTHR33406:SF13">
    <property type="entry name" value="MEMBRANE PROTEIN YDFJ"/>
    <property type="match status" value="1"/>
</dbReference>
<keyword evidence="4 6" id="KW-1133">Transmembrane helix</keyword>
<feature type="transmembrane region" description="Helical" evidence="6">
    <location>
        <begin position="318"/>
        <end position="337"/>
    </location>
</feature>
<dbReference type="GO" id="GO:0005886">
    <property type="term" value="C:plasma membrane"/>
    <property type="evidence" value="ECO:0007669"/>
    <property type="project" value="UniProtKB-SubCell"/>
</dbReference>
<keyword evidence="5 6" id="KW-0472">Membrane</keyword>
<dbReference type="KEGG" id="tbn:TBH_C1586"/>
<evidence type="ECO:0000256" key="3">
    <source>
        <dbReference type="ARBA" id="ARBA00022692"/>
    </source>
</evidence>
<dbReference type="InterPro" id="IPR000731">
    <property type="entry name" value="SSD"/>
</dbReference>
<comment type="subcellular location">
    <subcellularLocation>
        <location evidence="1">Cell membrane</location>
        <topology evidence="1">Multi-pass membrane protein</topology>
    </subcellularLocation>
</comment>
<dbReference type="AlphaFoldDB" id="A0A7U6GJ23"/>
<feature type="transmembrane region" description="Helical" evidence="6">
    <location>
        <begin position="349"/>
        <end position="372"/>
    </location>
</feature>
<dbReference type="InterPro" id="IPR004869">
    <property type="entry name" value="MMPL_dom"/>
</dbReference>
<evidence type="ECO:0000313" key="9">
    <source>
        <dbReference type="Proteomes" id="UP000031631"/>
    </source>
</evidence>
<feature type="transmembrane region" description="Helical" evidence="6">
    <location>
        <begin position="222"/>
        <end position="239"/>
    </location>
</feature>
<feature type="transmembrane region" description="Helical" evidence="6">
    <location>
        <begin position="602"/>
        <end position="622"/>
    </location>
</feature>
<keyword evidence="9" id="KW-1185">Reference proteome</keyword>
<evidence type="ECO:0000259" key="7">
    <source>
        <dbReference type="PROSITE" id="PS50156"/>
    </source>
</evidence>
<dbReference type="OrthoDB" id="9803781at2"/>
<reference evidence="8 9" key="1">
    <citation type="journal article" date="2014" name="PLoS ONE">
        <title>Physiological and genomic features of a novel sulfur-oxidizing gammaproteobacterium belonging to a previously uncultivated symbiotic lineage isolated from a hydrothermal vent.</title>
        <authorList>
            <person name="Nunoura T."/>
            <person name="Takaki Y."/>
            <person name="Kazama H."/>
            <person name="Kakuta J."/>
            <person name="Shimamura S."/>
            <person name="Makita H."/>
            <person name="Hirai M."/>
            <person name="Miyazaki M."/>
            <person name="Takai K."/>
        </authorList>
    </citation>
    <scope>NUCLEOTIDE SEQUENCE [LARGE SCALE GENOMIC DNA]</scope>
    <source>
        <strain evidence="8 9">Hiromi1</strain>
    </source>
</reference>
<dbReference type="PROSITE" id="PS50156">
    <property type="entry name" value="SSD"/>
    <property type="match status" value="1"/>
</dbReference>
<dbReference type="RefSeq" id="WP_041067417.1">
    <property type="nucleotide sequence ID" value="NZ_AP012273.1"/>
</dbReference>
<evidence type="ECO:0000256" key="6">
    <source>
        <dbReference type="SAM" id="Phobius"/>
    </source>
</evidence>
<evidence type="ECO:0000256" key="5">
    <source>
        <dbReference type="ARBA" id="ARBA00023136"/>
    </source>
</evidence>
<feature type="transmembrane region" description="Helical" evidence="6">
    <location>
        <begin position="629"/>
        <end position="649"/>
    </location>
</feature>
<gene>
    <name evidence="8" type="ORF">TBH_C1586</name>
</gene>
<evidence type="ECO:0000256" key="2">
    <source>
        <dbReference type="ARBA" id="ARBA00022475"/>
    </source>
</evidence>
<feature type="transmembrane region" description="Helical" evidence="6">
    <location>
        <begin position="655"/>
        <end position="676"/>
    </location>
</feature>
<protein>
    <recommendedName>
        <fullName evidence="7">SSD domain-containing protein</fullName>
    </recommendedName>
</protein>
<accession>A0A7U6GJ23</accession>
<dbReference type="InterPro" id="IPR050545">
    <property type="entry name" value="Mycobact_MmpL"/>
</dbReference>
<feature type="transmembrane region" description="Helical" evidence="6">
    <location>
        <begin position="246"/>
        <end position="267"/>
    </location>
</feature>
<feature type="transmembrane region" description="Helical" evidence="6">
    <location>
        <begin position="400"/>
        <end position="417"/>
    </location>
</feature>